<dbReference type="InterPro" id="IPR052186">
    <property type="entry name" value="Hydantoin_racemase-like"/>
</dbReference>
<keyword evidence="4" id="KW-1185">Reference proteome</keyword>
<gene>
    <name evidence="3" type="ORF">SAMN07250955_11046</name>
</gene>
<dbReference type="InterPro" id="IPR015942">
    <property type="entry name" value="Asp/Glu/hydantoin_racemase"/>
</dbReference>
<organism evidence="3 4">
    <name type="scientific">Arboricoccus pini</name>
    <dbReference type="NCBI Taxonomy" id="1963835"/>
    <lineage>
        <taxon>Bacteria</taxon>
        <taxon>Pseudomonadati</taxon>
        <taxon>Pseudomonadota</taxon>
        <taxon>Alphaproteobacteria</taxon>
        <taxon>Geminicoccales</taxon>
        <taxon>Geminicoccaceae</taxon>
        <taxon>Arboricoccus</taxon>
    </lineage>
</organism>
<protein>
    <submittedName>
        <fullName evidence="3">Asp/Glu/hydantoin racemase</fullName>
    </submittedName>
</protein>
<proteinExistence type="inferred from homology"/>
<dbReference type="PANTHER" id="PTHR28047:SF5">
    <property type="entry name" value="PROTEIN DCG1"/>
    <property type="match status" value="1"/>
</dbReference>
<dbReference type="OrthoDB" id="9791723at2"/>
<evidence type="ECO:0000256" key="1">
    <source>
        <dbReference type="ARBA" id="ARBA00038414"/>
    </source>
</evidence>
<accession>A0A212RKN4</accession>
<dbReference type="RefSeq" id="WP_088562130.1">
    <property type="nucleotide sequence ID" value="NZ_FYEH01000010.1"/>
</dbReference>
<name>A0A212RKN4_9PROT</name>
<evidence type="ECO:0000313" key="4">
    <source>
        <dbReference type="Proteomes" id="UP000197065"/>
    </source>
</evidence>
<dbReference type="Gene3D" id="3.40.50.12500">
    <property type="match status" value="1"/>
</dbReference>
<dbReference type="Proteomes" id="UP000197065">
    <property type="component" value="Unassembled WGS sequence"/>
</dbReference>
<reference evidence="3 4" key="1">
    <citation type="submission" date="2017-06" db="EMBL/GenBank/DDBJ databases">
        <authorList>
            <person name="Kim H.J."/>
            <person name="Triplett B.A."/>
        </authorList>
    </citation>
    <scope>NUCLEOTIDE SEQUENCE [LARGE SCALE GENOMIC DNA]</scope>
    <source>
        <strain evidence="3 4">B29T1</strain>
    </source>
</reference>
<dbReference type="PANTHER" id="PTHR28047">
    <property type="entry name" value="PROTEIN DCG1"/>
    <property type="match status" value="1"/>
</dbReference>
<dbReference type="Pfam" id="PF01177">
    <property type="entry name" value="Asp_Glu_race"/>
    <property type="match status" value="1"/>
</dbReference>
<evidence type="ECO:0000313" key="3">
    <source>
        <dbReference type="EMBL" id="SNB73044.1"/>
    </source>
</evidence>
<sequence length="247" mass="25932">MRLLIVNPNTSTDITARIAATARRAASPDTEIEAVTVTWGVPYIVTRAEAAIAACATLEMLAAHAADCDAAVIAAFGDPGLDAARELLSVPVLGVAESAMLTASMLARRFSLVSFAAEFKPWYEDAVERLGLRSRLASIRCLQDGFGDITRIQEEKETALLTLCREAVELDGADIIILAGAPLAGLAERLAERVAVPILDCVAAATRQAEALAAFPPKPGGSRRPRGSASKPVLGVTPELRALFQAG</sequence>
<dbReference type="AlphaFoldDB" id="A0A212RKN4"/>
<dbReference type="InterPro" id="IPR053714">
    <property type="entry name" value="Iso_Racemase_Enz_sf"/>
</dbReference>
<dbReference type="EMBL" id="FYEH01000010">
    <property type="protein sequence ID" value="SNB73044.1"/>
    <property type="molecule type" value="Genomic_DNA"/>
</dbReference>
<dbReference type="GO" id="GO:0047661">
    <property type="term" value="F:amino-acid racemase activity"/>
    <property type="evidence" value="ECO:0007669"/>
    <property type="project" value="InterPro"/>
</dbReference>
<feature type="region of interest" description="Disordered" evidence="2">
    <location>
        <begin position="214"/>
        <end position="233"/>
    </location>
</feature>
<evidence type="ECO:0000256" key="2">
    <source>
        <dbReference type="SAM" id="MobiDB-lite"/>
    </source>
</evidence>
<comment type="similarity">
    <text evidence="1">Belongs to the HyuE racemase family.</text>
</comment>